<sequence>MSEESPAFVLTSSQLSRWRDQFYESPINRLAQNVCTTSDPYNACVQHVAQEIAGFHEILRVPTVGKATTMGASWICAGLDLLRLPFVAKHRMPDFEFSTAYLLYWHKMERCNYFLHSVVELLDRCEPIDGRTFSYLMKHAIPDAGNWQMFVNLVRKHGLMPKKCYLVSVSATRTLQLNKILRSKLHEYSSQLHAQYTFDGDTSQLPAKIETMREELYKVISICLGTPPVEFNWTYYDLNKRYQNLENLTALDFYELLVKPCCDLESHVCLGHDPRVEHTYQHNYHVAYSSNMVGGLRQSYNNQPMDVLLQSVVDSLRAGSAVWIACDLQPRFYTQSHLLSLTSHNFELLFGTPLGLGLSRAERLLYHDSRPNTALLLTAVTLDEQLKPLIFRTVGTALSSDSKENSATALMDDRVEGTLETDEVGRGASGSKAISLSANWFREYGFEIVVDSRFVPSSVLNVLQAQNSTELPIWDAMGRLLA</sequence>
<dbReference type="InterPro" id="IPR038765">
    <property type="entry name" value="Papain-like_cys_pep_sf"/>
</dbReference>
<evidence type="ECO:0000256" key="4">
    <source>
        <dbReference type="PIRNR" id="PIRNR005700"/>
    </source>
</evidence>
<gene>
    <name evidence="6" type="primary">LOC115634017</name>
</gene>
<protein>
    <recommendedName>
        <fullName evidence="4">Bleomycin hydrolase</fullName>
        <ecNumber evidence="4">3.4.22.40</ecNumber>
    </recommendedName>
</protein>
<dbReference type="GO" id="GO:0004197">
    <property type="term" value="F:cysteine-type endopeptidase activity"/>
    <property type="evidence" value="ECO:0007669"/>
    <property type="project" value="UniProtKB-EC"/>
</dbReference>
<dbReference type="GO" id="GO:0006508">
    <property type="term" value="P:proteolysis"/>
    <property type="evidence" value="ECO:0007669"/>
    <property type="project" value="UniProtKB-KW"/>
</dbReference>
<comment type="subcellular location">
    <subcellularLocation>
        <location evidence="4">Cytoplasm</location>
    </subcellularLocation>
</comment>
<dbReference type="Pfam" id="PF03051">
    <property type="entry name" value="Peptidase_C1_2"/>
    <property type="match status" value="2"/>
</dbReference>
<organism evidence="5 6">
    <name type="scientific">Drosophila lebanonensis</name>
    <name type="common">Fruit fly</name>
    <name type="synonym">Scaptodrosophila lebanonensis</name>
    <dbReference type="NCBI Taxonomy" id="7225"/>
    <lineage>
        <taxon>Eukaryota</taxon>
        <taxon>Metazoa</taxon>
        <taxon>Ecdysozoa</taxon>
        <taxon>Arthropoda</taxon>
        <taxon>Hexapoda</taxon>
        <taxon>Insecta</taxon>
        <taxon>Pterygota</taxon>
        <taxon>Neoptera</taxon>
        <taxon>Endopterygota</taxon>
        <taxon>Diptera</taxon>
        <taxon>Brachycera</taxon>
        <taxon>Muscomorpha</taxon>
        <taxon>Ephydroidea</taxon>
        <taxon>Drosophilidae</taxon>
        <taxon>Scaptodrosophila</taxon>
    </lineage>
</organism>
<evidence type="ECO:0000256" key="2">
    <source>
        <dbReference type="ARBA" id="ARBA00022801"/>
    </source>
</evidence>
<evidence type="ECO:0000313" key="5">
    <source>
        <dbReference type="Proteomes" id="UP000504634"/>
    </source>
</evidence>
<evidence type="ECO:0000256" key="1">
    <source>
        <dbReference type="ARBA" id="ARBA00022670"/>
    </source>
</evidence>
<evidence type="ECO:0000313" key="6">
    <source>
        <dbReference type="RefSeq" id="XP_030387403.1"/>
    </source>
</evidence>
<comment type="catalytic activity">
    <reaction evidence="4">
        <text>Inactivates bleomycin B2 (a cytotoxic glycometallopeptide) by hydrolysis of a carboxyamide bond of beta-aminoalanine, but also shows general aminopeptidase activity. The specificity varies somewhat with source, but amino acid arylamides of Met, Leu and Ala are preferred.</text>
        <dbReference type="EC" id="3.4.22.40"/>
    </reaction>
</comment>
<keyword evidence="2 4" id="KW-0378">Hydrolase</keyword>
<dbReference type="GO" id="GO:0070005">
    <property type="term" value="F:cysteine-type aminopeptidase activity"/>
    <property type="evidence" value="ECO:0007669"/>
    <property type="project" value="InterPro"/>
</dbReference>
<dbReference type="EC" id="3.4.22.40" evidence="4"/>
<dbReference type="InterPro" id="IPR004134">
    <property type="entry name" value="Peptidase_C1B"/>
</dbReference>
<keyword evidence="3 4" id="KW-0788">Thiol protease</keyword>
<dbReference type="OrthoDB" id="2666448at2759"/>
<dbReference type="Gene3D" id="3.90.70.10">
    <property type="entry name" value="Cysteine proteinases"/>
    <property type="match status" value="1"/>
</dbReference>
<evidence type="ECO:0000256" key="3">
    <source>
        <dbReference type="ARBA" id="ARBA00022807"/>
    </source>
</evidence>
<dbReference type="GO" id="GO:0005737">
    <property type="term" value="C:cytoplasm"/>
    <property type="evidence" value="ECO:0007669"/>
    <property type="project" value="UniProtKB-SubCell"/>
</dbReference>
<dbReference type="GeneID" id="115634017"/>
<dbReference type="PANTHER" id="PTHR10363:SF2">
    <property type="entry name" value="BLEOMYCIN HYDROLASE"/>
    <property type="match status" value="1"/>
</dbReference>
<keyword evidence="5" id="KW-1185">Reference proteome</keyword>
<dbReference type="PIRSF" id="PIRSF005700">
    <property type="entry name" value="PepC"/>
    <property type="match status" value="1"/>
</dbReference>
<dbReference type="SUPFAM" id="SSF54001">
    <property type="entry name" value="Cysteine proteinases"/>
    <property type="match status" value="1"/>
</dbReference>
<dbReference type="PANTHER" id="PTHR10363">
    <property type="entry name" value="BLEOMYCIN HYDROLASE"/>
    <property type="match status" value="1"/>
</dbReference>
<keyword evidence="4" id="KW-0963">Cytoplasm</keyword>
<comment type="similarity">
    <text evidence="4">Belongs to the peptidase C1 family.</text>
</comment>
<accession>A0A6J2UIS3</accession>
<proteinExistence type="inferred from homology"/>
<name>A0A6J2UIS3_DROLE</name>
<dbReference type="RefSeq" id="XP_030387403.1">
    <property type="nucleotide sequence ID" value="XM_030531543.1"/>
</dbReference>
<dbReference type="Proteomes" id="UP000504634">
    <property type="component" value="Unplaced"/>
</dbReference>
<dbReference type="AlphaFoldDB" id="A0A6J2UIS3"/>
<reference evidence="6" key="1">
    <citation type="submission" date="2025-08" db="UniProtKB">
        <authorList>
            <consortium name="RefSeq"/>
        </authorList>
    </citation>
    <scope>IDENTIFICATION</scope>
    <source>
        <strain evidence="6">11010-0011.00</strain>
        <tissue evidence="6">Whole body</tissue>
    </source>
</reference>
<keyword evidence="1 4" id="KW-0645">Protease</keyword>